<dbReference type="EMBL" id="AVOT02010086">
    <property type="protein sequence ID" value="MBW0489458.1"/>
    <property type="molecule type" value="Genomic_DNA"/>
</dbReference>
<accession>A0A9Q3H2I2</accession>
<sequence length="215" mass="24812">MAGDEPYASSTLVHKEKVTGCQHPYAAKPRMGHASSSREIIMADEDEKMSPTQSETNGEPRRNNFMVHEEGTWSNSECAHPQMPLTQSMLYQSKMRQQRNQAFKAQNVAKLVSQKEKQRWLKEELPYNVHGMRSDVHSHRLFLLKVKDKDFSSLPAPPSTEECEISIQVSGHLGYVSKDLFNEPSIQVQSQGFQNYFQNELHKIGLMLLNWDWYR</sequence>
<evidence type="ECO:0000313" key="1">
    <source>
        <dbReference type="EMBL" id="MBW0489458.1"/>
    </source>
</evidence>
<gene>
    <name evidence="1" type="ORF">O181_029173</name>
</gene>
<comment type="caution">
    <text evidence="1">The sequence shown here is derived from an EMBL/GenBank/DDBJ whole genome shotgun (WGS) entry which is preliminary data.</text>
</comment>
<dbReference type="AlphaFoldDB" id="A0A9Q3H2I2"/>
<keyword evidence="2" id="KW-1185">Reference proteome</keyword>
<proteinExistence type="predicted"/>
<dbReference type="Proteomes" id="UP000765509">
    <property type="component" value="Unassembled WGS sequence"/>
</dbReference>
<organism evidence="1 2">
    <name type="scientific">Austropuccinia psidii MF-1</name>
    <dbReference type="NCBI Taxonomy" id="1389203"/>
    <lineage>
        <taxon>Eukaryota</taxon>
        <taxon>Fungi</taxon>
        <taxon>Dikarya</taxon>
        <taxon>Basidiomycota</taxon>
        <taxon>Pucciniomycotina</taxon>
        <taxon>Pucciniomycetes</taxon>
        <taxon>Pucciniales</taxon>
        <taxon>Sphaerophragmiaceae</taxon>
        <taxon>Austropuccinia</taxon>
    </lineage>
</organism>
<protein>
    <submittedName>
        <fullName evidence="1">Uncharacterized protein</fullName>
    </submittedName>
</protein>
<evidence type="ECO:0000313" key="2">
    <source>
        <dbReference type="Proteomes" id="UP000765509"/>
    </source>
</evidence>
<reference evidence="1" key="1">
    <citation type="submission" date="2021-03" db="EMBL/GenBank/DDBJ databases">
        <title>Draft genome sequence of rust myrtle Austropuccinia psidii MF-1, a brazilian biotype.</title>
        <authorList>
            <person name="Quecine M.C."/>
            <person name="Pachon D.M.R."/>
            <person name="Bonatelli M.L."/>
            <person name="Correr F.H."/>
            <person name="Franceschini L.M."/>
            <person name="Leite T.F."/>
            <person name="Margarido G.R.A."/>
            <person name="Almeida C.A."/>
            <person name="Ferrarezi J.A."/>
            <person name="Labate C.A."/>
        </authorList>
    </citation>
    <scope>NUCLEOTIDE SEQUENCE</scope>
    <source>
        <strain evidence="1">MF-1</strain>
    </source>
</reference>
<name>A0A9Q3H2I2_9BASI</name>